<organism evidence="9 10">
    <name type="scientific">Acrocarpospora macrocephala</name>
    <dbReference type="NCBI Taxonomy" id="150177"/>
    <lineage>
        <taxon>Bacteria</taxon>
        <taxon>Bacillati</taxon>
        <taxon>Actinomycetota</taxon>
        <taxon>Actinomycetes</taxon>
        <taxon>Streptosporangiales</taxon>
        <taxon>Streptosporangiaceae</taxon>
        <taxon>Acrocarpospora</taxon>
    </lineage>
</organism>
<dbReference type="InterPro" id="IPR035644">
    <property type="entry name" value="MraZ_C"/>
</dbReference>
<keyword evidence="10" id="KW-1185">Reference proteome</keyword>
<evidence type="ECO:0000259" key="8">
    <source>
        <dbReference type="PROSITE" id="PS51740"/>
    </source>
</evidence>
<dbReference type="GO" id="GO:0009295">
    <property type="term" value="C:nucleoid"/>
    <property type="evidence" value="ECO:0007669"/>
    <property type="project" value="UniProtKB-SubCell"/>
</dbReference>
<dbReference type="GO" id="GO:0005737">
    <property type="term" value="C:cytoplasm"/>
    <property type="evidence" value="ECO:0007669"/>
    <property type="project" value="UniProtKB-UniRule"/>
</dbReference>
<name>A0A5M3WPC8_9ACTN</name>
<dbReference type="GO" id="GO:2000143">
    <property type="term" value="P:negative regulation of DNA-templated transcription initiation"/>
    <property type="evidence" value="ECO:0007669"/>
    <property type="project" value="TreeGrafter"/>
</dbReference>
<evidence type="ECO:0000256" key="4">
    <source>
        <dbReference type="ARBA" id="ARBA00023015"/>
    </source>
</evidence>
<comment type="similarity">
    <text evidence="7">Belongs to the MraZ family.</text>
</comment>
<dbReference type="InterPro" id="IPR037914">
    <property type="entry name" value="SpoVT-AbrB_sf"/>
</dbReference>
<feature type="domain" description="SpoVT-AbrB" evidence="8">
    <location>
        <begin position="86"/>
        <end position="129"/>
    </location>
</feature>
<dbReference type="InterPro" id="IPR035642">
    <property type="entry name" value="MraZ_N"/>
</dbReference>
<dbReference type="GO" id="GO:0003700">
    <property type="term" value="F:DNA-binding transcription factor activity"/>
    <property type="evidence" value="ECO:0007669"/>
    <property type="project" value="UniProtKB-UniRule"/>
</dbReference>
<evidence type="ECO:0000256" key="3">
    <source>
        <dbReference type="ARBA" id="ARBA00022737"/>
    </source>
</evidence>
<dbReference type="Pfam" id="PF02381">
    <property type="entry name" value="MraZ"/>
    <property type="match status" value="2"/>
</dbReference>
<dbReference type="Proteomes" id="UP000331127">
    <property type="component" value="Unassembled WGS sequence"/>
</dbReference>
<gene>
    <name evidence="7 9" type="primary">mraZ</name>
    <name evidence="9" type="ORF">Amac_043710</name>
</gene>
<keyword evidence="4 7" id="KW-0805">Transcription regulation</keyword>
<comment type="subcellular location">
    <subcellularLocation>
        <location evidence="7">Cytoplasm</location>
        <location evidence="7">Nucleoid</location>
    </subcellularLocation>
</comment>
<evidence type="ECO:0000313" key="10">
    <source>
        <dbReference type="Proteomes" id="UP000331127"/>
    </source>
</evidence>
<dbReference type="PANTHER" id="PTHR34701:SF1">
    <property type="entry name" value="TRANSCRIPTIONAL REGULATOR MRAZ"/>
    <property type="match status" value="1"/>
</dbReference>
<keyword evidence="2 7" id="KW-0963">Cytoplasm</keyword>
<dbReference type="AlphaFoldDB" id="A0A5M3WPC8"/>
<dbReference type="SUPFAM" id="SSF89447">
    <property type="entry name" value="AbrB/MazE/MraZ-like"/>
    <property type="match status" value="1"/>
</dbReference>
<dbReference type="PROSITE" id="PS51740">
    <property type="entry name" value="SPOVT_ABRB"/>
    <property type="match status" value="2"/>
</dbReference>
<dbReference type="Gene3D" id="3.40.1550.20">
    <property type="entry name" value="Transcriptional regulator MraZ domain"/>
    <property type="match status" value="1"/>
</dbReference>
<dbReference type="GO" id="GO:0000976">
    <property type="term" value="F:transcription cis-regulatory region binding"/>
    <property type="evidence" value="ECO:0007669"/>
    <property type="project" value="TreeGrafter"/>
</dbReference>
<evidence type="ECO:0000256" key="6">
    <source>
        <dbReference type="ARBA" id="ARBA00023163"/>
    </source>
</evidence>
<evidence type="ECO:0000256" key="2">
    <source>
        <dbReference type="ARBA" id="ARBA00022490"/>
    </source>
</evidence>
<dbReference type="CDD" id="cd16321">
    <property type="entry name" value="MraZ_C"/>
    <property type="match status" value="1"/>
</dbReference>
<evidence type="ECO:0000313" key="9">
    <source>
        <dbReference type="EMBL" id="GES10774.1"/>
    </source>
</evidence>
<dbReference type="InterPro" id="IPR038619">
    <property type="entry name" value="MraZ_sf"/>
</dbReference>
<comment type="subunit">
    <text evidence="7">Forms oligomers.</text>
</comment>
<protein>
    <recommendedName>
        <fullName evidence="1 7">Transcriptional regulator MraZ</fullName>
    </recommendedName>
</protein>
<dbReference type="EMBL" id="BLAE01000024">
    <property type="protein sequence ID" value="GES10774.1"/>
    <property type="molecule type" value="Genomic_DNA"/>
</dbReference>
<reference evidence="9 10" key="1">
    <citation type="submission" date="2019-10" db="EMBL/GenBank/DDBJ databases">
        <title>Whole genome shotgun sequence of Acrocarpospora macrocephala NBRC 16266.</title>
        <authorList>
            <person name="Ichikawa N."/>
            <person name="Kimura A."/>
            <person name="Kitahashi Y."/>
            <person name="Komaki H."/>
            <person name="Oguchi A."/>
        </authorList>
    </citation>
    <scope>NUCLEOTIDE SEQUENCE [LARGE SCALE GENOMIC DNA]</scope>
    <source>
        <strain evidence="9 10">NBRC 16266</strain>
    </source>
</reference>
<keyword evidence="3" id="KW-0677">Repeat</keyword>
<dbReference type="NCBIfam" id="TIGR00242">
    <property type="entry name" value="division/cell wall cluster transcriptional repressor MraZ"/>
    <property type="match status" value="1"/>
</dbReference>
<dbReference type="CDD" id="cd16320">
    <property type="entry name" value="MraZ_N"/>
    <property type="match status" value="1"/>
</dbReference>
<evidence type="ECO:0000256" key="1">
    <source>
        <dbReference type="ARBA" id="ARBA00013860"/>
    </source>
</evidence>
<evidence type="ECO:0000256" key="5">
    <source>
        <dbReference type="ARBA" id="ARBA00023125"/>
    </source>
</evidence>
<dbReference type="PANTHER" id="PTHR34701">
    <property type="entry name" value="TRANSCRIPTIONAL REGULATOR MRAZ"/>
    <property type="match status" value="1"/>
</dbReference>
<keyword evidence="5 7" id="KW-0238">DNA-binding</keyword>
<evidence type="ECO:0000256" key="7">
    <source>
        <dbReference type="HAMAP-Rule" id="MF_01008"/>
    </source>
</evidence>
<sequence>MFRTVREVGPLFLGTHQPRLDDKGRLFLPAKYREELAEGLVITKGQERCLYVFPVEEFQRLTEALRTAPVTAKAVRDYSRVFFASASDETPDKQGRITIPPSLRQYAGLERDCVVIGANTRLEIWDARAWETYLAEQEPAFADLSEEVLPGVL</sequence>
<accession>A0A5M3WPC8</accession>
<dbReference type="InterPro" id="IPR007159">
    <property type="entry name" value="SpoVT-AbrB_dom"/>
</dbReference>
<feature type="domain" description="SpoVT-AbrB" evidence="8">
    <location>
        <begin position="15"/>
        <end position="57"/>
    </location>
</feature>
<proteinExistence type="inferred from homology"/>
<dbReference type="InterPro" id="IPR020603">
    <property type="entry name" value="MraZ_dom"/>
</dbReference>
<comment type="caution">
    <text evidence="9">The sequence shown here is derived from an EMBL/GenBank/DDBJ whole genome shotgun (WGS) entry which is preliminary data.</text>
</comment>
<dbReference type="InterPro" id="IPR003444">
    <property type="entry name" value="MraZ"/>
</dbReference>
<dbReference type="HAMAP" id="MF_01008">
    <property type="entry name" value="MraZ"/>
    <property type="match status" value="1"/>
</dbReference>
<keyword evidence="6 7" id="KW-0804">Transcription</keyword>